<dbReference type="InterPro" id="IPR044019">
    <property type="entry name" value="Cyanophycin_syn_N"/>
</dbReference>
<evidence type="ECO:0000313" key="3">
    <source>
        <dbReference type="Proteomes" id="UP001317001"/>
    </source>
</evidence>
<gene>
    <name evidence="2" type="ORF">NPX36_10995</name>
</gene>
<dbReference type="Proteomes" id="UP001317001">
    <property type="component" value="Chromosome"/>
</dbReference>
<reference evidence="2 3" key="1">
    <citation type="submission" date="2022-08" db="EMBL/GenBank/DDBJ databases">
        <title>Myroides zhujiangensis sp. nov., a novel bacterium isolated from sediment in the Pearl River Estuary.</title>
        <authorList>
            <person name="Cui L."/>
        </authorList>
    </citation>
    <scope>NUCLEOTIDE SEQUENCE [LARGE SCALE GENOMIC DNA]</scope>
    <source>
        <strain evidence="2 3">SCSIO 72103</strain>
    </source>
</reference>
<proteinExistence type="predicted"/>
<organism evidence="2 3">
    <name type="scientific">Paenimyroides aestuarii</name>
    <dbReference type="NCBI Taxonomy" id="2968490"/>
    <lineage>
        <taxon>Bacteria</taxon>
        <taxon>Pseudomonadati</taxon>
        <taxon>Bacteroidota</taxon>
        <taxon>Flavobacteriia</taxon>
        <taxon>Flavobacteriales</taxon>
        <taxon>Flavobacteriaceae</taxon>
        <taxon>Paenimyroides</taxon>
    </lineage>
</organism>
<evidence type="ECO:0000259" key="1">
    <source>
        <dbReference type="Pfam" id="PF18921"/>
    </source>
</evidence>
<keyword evidence="3" id="KW-1185">Reference proteome</keyword>
<accession>A0ABY5NQP0</accession>
<dbReference type="EMBL" id="CP102382">
    <property type="protein sequence ID" value="UUV20840.1"/>
    <property type="molecule type" value="Genomic_DNA"/>
</dbReference>
<name>A0ABY5NQP0_9FLAO</name>
<dbReference type="RefSeq" id="WP_257498753.1">
    <property type="nucleotide sequence ID" value="NZ_CP102382.1"/>
</dbReference>
<evidence type="ECO:0000313" key="2">
    <source>
        <dbReference type="EMBL" id="UUV20840.1"/>
    </source>
</evidence>
<sequence length="126" mass="14183">MPISELICCIAVELQILAGMKVRFIKNSISDETGMNMLTIPYMDEHAGTCAALAAVEIVESLLDGKPYFIKYDIQRLKEVYAENQLKQDILPNIHYFKMSPQKKADFGYRAVQQNVPNSSPVQQAT</sequence>
<feature type="domain" description="Cyanophycin synthase-like N-terminal" evidence="1">
    <location>
        <begin position="4"/>
        <end position="63"/>
    </location>
</feature>
<dbReference type="Pfam" id="PF18921">
    <property type="entry name" value="Cyanophycin_syn"/>
    <property type="match status" value="1"/>
</dbReference>
<protein>
    <recommendedName>
        <fullName evidence="1">Cyanophycin synthase-like N-terminal domain-containing protein</fullName>
    </recommendedName>
</protein>